<dbReference type="InterPro" id="IPR003488">
    <property type="entry name" value="DprA"/>
</dbReference>
<dbReference type="Gene3D" id="1.10.10.10">
    <property type="entry name" value="Winged helix-like DNA-binding domain superfamily/Winged helix DNA-binding domain"/>
    <property type="match status" value="1"/>
</dbReference>
<name>A0A3B0VBM0_9ZZZZ</name>
<proteinExistence type="inferred from homology"/>
<organism evidence="4">
    <name type="scientific">hydrothermal vent metagenome</name>
    <dbReference type="NCBI Taxonomy" id="652676"/>
    <lineage>
        <taxon>unclassified sequences</taxon>
        <taxon>metagenomes</taxon>
        <taxon>ecological metagenomes</taxon>
    </lineage>
</organism>
<dbReference type="Pfam" id="PF02481">
    <property type="entry name" value="DNA_processg_A"/>
    <property type="match status" value="1"/>
</dbReference>
<dbReference type="PANTHER" id="PTHR43022">
    <property type="entry name" value="PROTEIN SMF"/>
    <property type="match status" value="1"/>
</dbReference>
<dbReference type="NCBIfam" id="TIGR00732">
    <property type="entry name" value="dprA"/>
    <property type="match status" value="1"/>
</dbReference>
<dbReference type="InterPro" id="IPR036388">
    <property type="entry name" value="WH-like_DNA-bd_sf"/>
</dbReference>
<feature type="domain" description="DprA winged helix" evidence="3">
    <location>
        <begin position="303"/>
        <end position="352"/>
    </location>
</feature>
<dbReference type="SUPFAM" id="SSF47781">
    <property type="entry name" value="RuvA domain 2-like"/>
    <property type="match status" value="1"/>
</dbReference>
<dbReference type="EMBL" id="UOEU01000820">
    <property type="protein sequence ID" value="VAW40965.1"/>
    <property type="molecule type" value="Genomic_DNA"/>
</dbReference>
<reference evidence="4" key="1">
    <citation type="submission" date="2018-06" db="EMBL/GenBank/DDBJ databases">
        <authorList>
            <person name="Zhirakovskaya E."/>
        </authorList>
    </citation>
    <scope>NUCLEOTIDE SEQUENCE</scope>
</reference>
<dbReference type="Gene3D" id="3.40.50.450">
    <property type="match status" value="1"/>
</dbReference>
<evidence type="ECO:0000313" key="4">
    <source>
        <dbReference type="EMBL" id="VAW40965.1"/>
    </source>
</evidence>
<evidence type="ECO:0000259" key="3">
    <source>
        <dbReference type="Pfam" id="PF17782"/>
    </source>
</evidence>
<feature type="domain" description="Smf/DprA SLOG" evidence="2">
    <location>
        <begin position="78"/>
        <end position="287"/>
    </location>
</feature>
<dbReference type="InterPro" id="IPR041614">
    <property type="entry name" value="DprA_WH"/>
</dbReference>
<dbReference type="PANTHER" id="PTHR43022:SF1">
    <property type="entry name" value="PROTEIN SMF"/>
    <property type="match status" value="1"/>
</dbReference>
<protein>
    <submittedName>
        <fullName evidence="4">Rossmann fold nucleotide-binding protein Smf possibly involved in DNA uptake</fullName>
    </submittedName>
</protein>
<dbReference type="InterPro" id="IPR057666">
    <property type="entry name" value="DrpA_SLOG"/>
</dbReference>
<dbReference type="GO" id="GO:0009294">
    <property type="term" value="P:DNA-mediated transformation"/>
    <property type="evidence" value="ECO:0007669"/>
    <property type="project" value="InterPro"/>
</dbReference>
<dbReference type="Pfam" id="PF17782">
    <property type="entry name" value="WHD_DprA"/>
    <property type="match status" value="1"/>
</dbReference>
<gene>
    <name evidence="4" type="ORF">MNBD_CHLOROFLEXI01-879</name>
</gene>
<accession>A0A3B0VBM0</accession>
<evidence type="ECO:0000259" key="2">
    <source>
        <dbReference type="Pfam" id="PF02481"/>
    </source>
</evidence>
<dbReference type="InterPro" id="IPR010994">
    <property type="entry name" value="RuvA_2-like"/>
</dbReference>
<dbReference type="SUPFAM" id="SSF102405">
    <property type="entry name" value="MCP/YpsA-like"/>
    <property type="match status" value="1"/>
</dbReference>
<sequence>MTDLKYWLGFNLVKGVGPAKVQAMLDYYGSLNNAWQANEFELQKIGFDKRAIRTFLKTRSETDLDLALARLEQANISLLTWESPKYPNYLREIPNAPPLLYYQGDLLEQDQWSVAVVGTRRLTSYGRQVTQDLVAGLVQHNITVVSGLARGIDAIAHQTAVELGGRTLAVLGSGLDHIYPAENRTLAQEITQGQGAIITEYGLGVRPEAKNFPPRNRVISGLSLGVIIIEAGERSGALITTNFALEQDREVFAVPGNINSPVSKGPNKLIQEGAKLVMRVEDVLEELNLHMVAERTAVQMVLPETAEEIALYTQLSGQPTHIDDLSRETKLPSALVSSTLTLMELKGMVQQVGSMNYILLREDGPTYNIDST</sequence>
<evidence type="ECO:0000256" key="1">
    <source>
        <dbReference type="ARBA" id="ARBA00006525"/>
    </source>
</evidence>
<dbReference type="AlphaFoldDB" id="A0A3B0VBM0"/>
<comment type="similarity">
    <text evidence="1">Belongs to the DprA/Smf family.</text>
</comment>